<dbReference type="Gene3D" id="4.10.60.10">
    <property type="entry name" value="Zinc finger, CCHC-type"/>
    <property type="match status" value="1"/>
</dbReference>
<proteinExistence type="predicted"/>
<name>A0ABQ5J444_9ASTR</name>
<dbReference type="InterPro" id="IPR036875">
    <property type="entry name" value="Znf_CCHC_sf"/>
</dbReference>
<reference evidence="3" key="1">
    <citation type="journal article" date="2022" name="Int. J. Mol. Sci.">
        <title>Draft Genome of Tanacetum Coccineum: Genomic Comparison of Closely Related Tanacetum-Family Plants.</title>
        <authorList>
            <person name="Yamashiro T."/>
            <person name="Shiraishi A."/>
            <person name="Nakayama K."/>
            <person name="Satake H."/>
        </authorList>
    </citation>
    <scope>NUCLEOTIDE SEQUENCE</scope>
</reference>
<dbReference type="InterPro" id="IPR013103">
    <property type="entry name" value="RVT_2"/>
</dbReference>
<keyword evidence="1" id="KW-0862">Zinc</keyword>
<gene>
    <name evidence="3" type="ORF">Tco_1123720</name>
</gene>
<dbReference type="EMBL" id="BQNB010021523">
    <property type="protein sequence ID" value="GJU07290.1"/>
    <property type="molecule type" value="Genomic_DNA"/>
</dbReference>
<feature type="domain" description="CCHC-type" evidence="2">
    <location>
        <begin position="93"/>
        <end position="107"/>
    </location>
</feature>
<evidence type="ECO:0000259" key="2">
    <source>
        <dbReference type="PROSITE" id="PS50158"/>
    </source>
</evidence>
<sequence length="620" mass="69614">MAFVSSPSSTNEVNTANVQVSTANSPVSTADSPDSTANLSDATVYAFLANQPNGSQLLLLSMRARRLFPGGTVRRFTINGSDTVGYDISKVECFNCHKMGHFARECKGPKNQENRNRNQDNSRRIVNVEETSSKAMVAIDGAGFDWSFIADEESRVNKSEFNLATYKSGLAFVEEQLVFYKKNEILFCDQIVVLKRDTSFKDSEINALKRSQISDNSRKGIGFVSYNAVPPPPTRLICTPTIDLSNSSLVEFRILSLMQYHQREGMVNGNNYTKEKVYTAKPKAVNTVKPKAVNTARPTSAVVNAVRANQVHPQKEDQGYVDSGCSRQMTGNMSYLTDFKEFDGKICSFGEEPEEEELLVKEQSKAKEEAYVCQPPGFEDPNYPDKVYKVVKAVYGLHHAPRAWYGTLAKYLLDNGFQRGKIDQTLFIKKQKGDILLVQVYVDDIIFGSTNKELCTEFEKLMHDKFQMSSMGELNFFLDVRTASTPMDTEKPLLKDSDGDDVDVHLYRSMIGSLMYLTSSRPDIMFAVCACARFQVTPKVSHSHAVKWIFILIILECRSNQLVATSSTKAKYVAAASCCGQVLWIHNQMLDYGLALELWLLIVGEDNRVIIQVKNRWKDM</sequence>
<dbReference type="Proteomes" id="UP001151760">
    <property type="component" value="Unassembled WGS sequence"/>
</dbReference>
<dbReference type="SMART" id="SM00343">
    <property type="entry name" value="ZnF_C2HC"/>
    <property type="match status" value="1"/>
</dbReference>
<dbReference type="PANTHER" id="PTHR11439">
    <property type="entry name" value="GAG-POL-RELATED RETROTRANSPOSON"/>
    <property type="match status" value="1"/>
</dbReference>
<keyword evidence="1" id="KW-0479">Metal-binding</keyword>
<evidence type="ECO:0000313" key="4">
    <source>
        <dbReference type="Proteomes" id="UP001151760"/>
    </source>
</evidence>
<comment type="caution">
    <text evidence="3">The sequence shown here is derived from an EMBL/GenBank/DDBJ whole genome shotgun (WGS) entry which is preliminary data.</text>
</comment>
<dbReference type="InterPro" id="IPR043502">
    <property type="entry name" value="DNA/RNA_pol_sf"/>
</dbReference>
<accession>A0ABQ5J444</accession>
<organism evidence="3 4">
    <name type="scientific">Tanacetum coccineum</name>
    <dbReference type="NCBI Taxonomy" id="301880"/>
    <lineage>
        <taxon>Eukaryota</taxon>
        <taxon>Viridiplantae</taxon>
        <taxon>Streptophyta</taxon>
        <taxon>Embryophyta</taxon>
        <taxon>Tracheophyta</taxon>
        <taxon>Spermatophyta</taxon>
        <taxon>Magnoliopsida</taxon>
        <taxon>eudicotyledons</taxon>
        <taxon>Gunneridae</taxon>
        <taxon>Pentapetalae</taxon>
        <taxon>asterids</taxon>
        <taxon>campanulids</taxon>
        <taxon>Asterales</taxon>
        <taxon>Asteraceae</taxon>
        <taxon>Asteroideae</taxon>
        <taxon>Anthemideae</taxon>
        <taxon>Anthemidinae</taxon>
        <taxon>Tanacetum</taxon>
    </lineage>
</organism>
<protein>
    <submittedName>
        <fullName evidence="3">Ribonuclease H-like domain-containing protein</fullName>
    </submittedName>
</protein>
<dbReference type="Pfam" id="PF00098">
    <property type="entry name" value="zf-CCHC"/>
    <property type="match status" value="1"/>
</dbReference>
<keyword evidence="1" id="KW-0863">Zinc-finger</keyword>
<dbReference type="PANTHER" id="PTHR11439:SF509">
    <property type="entry name" value="RNA-DIRECTED DNA POLYMERASE"/>
    <property type="match status" value="1"/>
</dbReference>
<keyword evidence="4" id="KW-1185">Reference proteome</keyword>
<dbReference type="InterPro" id="IPR001878">
    <property type="entry name" value="Znf_CCHC"/>
</dbReference>
<reference evidence="3" key="2">
    <citation type="submission" date="2022-01" db="EMBL/GenBank/DDBJ databases">
        <authorList>
            <person name="Yamashiro T."/>
            <person name="Shiraishi A."/>
            <person name="Satake H."/>
            <person name="Nakayama K."/>
        </authorList>
    </citation>
    <scope>NUCLEOTIDE SEQUENCE</scope>
</reference>
<dbReference type="SUPFAM" id="SSF57756">
    <property type="entry name" value="Retrovirus zinc finger-like domains"/>
    <property type="match status" value="1"/>
</dbReference>
<evidence type="ECO:0000313" key="3">
    <source>
        <dbReference type="EMBL" id="GJU07290.1"/>
    </source>
</evidence>
<dbReference type="PROSITE" id="PS50158">
    <property type="entry name" value="ZF_CCHC"/>
    <property type="match status" value="1"/>
</dbReference>
<dbReference type="Pfam" id="PF07727">
    <property type="entry name" value="RVT_2"/>
    <property type="match status" value="1"/>
</dbReference>
<evidence type="ECO:0000256" key="1">
    <source>
        <dbReference type="PROSITE-ProRule" id="PRU00047"/>
    </source>
</evidence>
<dbReference type="SUPFAM" id="SSF56672">
    <property type="entry name" value="DNA/RNA polymerases"/>
    <property type="match status" value="1"/>
</dbReference>